<dbReference type="PATRIC" id="fig|1641875.4.peg.2585"/>
<organism evidence="1 2">
    <name type="scientific">Roseovarius atlanticus</name>
    <dbReference type="NCBI Taxonomy" id="1641875"/>
    <lineage>
        <taxon>Bacteria</taxon>
        <taxon>Pseudomonadati</taxon>
        <taxon>Pseudomonadota</taxon>
        <taxon>Alphaproteobacteria</taxon>
        <taxon>Rhodobacterales</taxon>
        <taxon>Roseobacteraceae</taxon>
        <taxon>Roseovarius</taxon>
    </lineage>
</organism>
<reference evidence="1 2" key="1">
    <citation type="submission" date="2015-04" db="EMBL/GenBank/DDBJ databases">
        <title>The draft genome sequence of Roseovarius sp.R12b.</title>
        <authorList>
            <person name="Li G."/>
            <person name="Lai Q."/>
            <person name="Shao Z."/>
            <person name="Yan P."/>
        </authorList>
    </citation>
    <scope>NUCLEOTIDE SEQUENCE [LARGE SCALE GENOMIC DNA]</scope>
    <source>
        <strain evidence="1 2">R12B</strain>
    </source>
</reference>
<gene>
    <name evidence="1" type="ORF">XM53_20160</name>
</gene>
<accession>A0A0T5NPQ2</accession>
<protein>
    <recommendedName>
        <fullName evidence="3">Carrier domain-containing protein</fullName>
    </recommendedName>
</protein>
<dbReference type="STRING" id="1641875.XM53_20160"/>
<dbReference type="SUPFAM" id="SSF47336">
    <property type="entry name" value="ACP-like"/>
    <property type="match status" value="1"/>
</dbReference>
<evidence type="ECO:0008006" key="3">
    <source>
        <dbReference type="Google" id="ProtNLM"/>
    </source>
</evidence>
<dbReference type="OrthoDB" id="8254464at2"/>
<name>A0A0T5NPQ2_9RHOB</name>
<sequence>MVVATDTKEKSKFVGFPAQALEAILREELMAVAEAEADMNGFALPKEPGVAAVAPVPMDSLVVVEILCSVEDVLGFQPKDATVRTGGYTSVQDALDHMMPRLENQWLKKQGESK</sequence>
<dbReference type="Proteomes" id="UP000051295">
    <property type="component" value="Unassembled WGS sequence"/>
</dbReference>
<evidence type="ECO:0000313" key="2">
    <source>
        <dbReference type="Proteomes" id="UP000051295"/>
    </source>
</evidence>
<dbReference type="EMBL" id="LAXJ01000028">
    <property type="protein sequence ID" value="KRS10646.1"/>
    <property type="molecule type" value="Genomic_DNA"/>
</dbReference>
<dbReference type="InterPro" id="IPR036736">
    <property type="entry name" value="ACP-like_sf"/>
</dbReference>
<proteinExistence type="predicted"/>
<comment type="caution">
    <text evidence="1">The sequence shown here is derived from an EMBL/GenBank/DDBJ whole genome shotgun (WGS) entry which is preliminary data.</text>
</comment>
<dbReference type="AlphaFoldDB" id="A0A0T5NPQ2"/>
<evidence type="ECO:0000313" key="1">
    <source>
        <dbReference type="EMBL" id="KRS10646.1"/>
    </source>
</evidence>
<keyword evidence="2" id="KW-1185">Reference proteome</keyword>